<name>A0A1E3PQ49_9ASCO</name>
<reference evidence="11 12" key="1">
    <citation type="journal article" date="2016" name="Proc. Natl. Acad. Sci. U.S.A.">
        <title>Comparative genomics of biotechnologically important yeasts.</title>
        <authorList>
            <person name="Riley R."/>
            <person name="Haridas S."/>
            <person name="Wolfe K.H."/>
            <person name="Lopes M.R."/>
            <person name="Hittinger C.T."/>
            <person name="Goeker M."/>
            <person name="Salamov A.A."/>
            <person name="Wisecaver J.H."/>
            <person name="Long T.M."/>
            <person name="Calvey C.H."/>
            <person name="Aerts A.L."/>
            <person name="Barry K.W."/>
            <person name="Choi C."/>
            <person name="Clum A."/>
            <person name="Coughlan A.Y."/>
            <person name="Deshpande S."/>
            <person name="Douglass A.P."/>
            <person name="Hanson S.J."/>
            <person name="Klenk H.-P."/>
            <person name="LaButti K.M."/>
            <person name="Lapidus A."/>
            <person name="Lindquist E.A."/>
            <person name="Lipzen A.M."/>
            <person name="Meier-Kolthoff J.P."/>
            <person name="Ohm R.A."/>
            <person name="Otillar R.P."/>
            <person name="Pangilinan J.L."/>
            <person name="Peng Y."/>
            <person name="Rokas A."/>
            <person name="Rosa C.A."/>
            <person name="Scheuner C."/>
            <person name="Sibirny A.A."/>
            <person name="Slot J.C."/>
            <person name="Stielow J.B."/>
            <person name="Sun H."/>
            <person name="Kurtzman C.P."/>
            <person name="Blackwell M."/>
            <person name="Grigoriev I.V."/>
            <person name="Jeffries T.W."/>
        </authorList>
    </citation>
    <scope>NUCLEOTIDE SEQUENCE [LARGE SCALE GENOMIC DNA]</scope>
    <source>
        <strain evidence="11 12">DSM 6958</strain>
    </source>
</reference>
<sequence length="585" mass="66091">MVHFGTKKSVIILTALSLCNAGRFSSNKPIDRPEFTPLVISDSSSSLVFFEDFSNSNGRWKISEHSGDENSARMGKWSIEEPNVFPGFKGDKGLVMKSTSTRHAIWTEFDQPLDNTDNTLVIQYEVKHQRDIKCGGAYIKLLTEGDDLHTGKVSNTTSYQIMFGPDLCGSTDKVHFIINRMNPFNDKYEEKNLIDPPKVVVSKLTTLYTLVIHSNQDYEIRINGKTAKAGSLTAKGTFNPPLNPAAKIPNANERKPKDWDDRRFILDPSLIEKPSDWDEDAPYQIEDPLASKPVDWDENASLFIPDPEAIIPEDWDEEEDGEFLAPEIRNPECQYHGCGPWKPPLIKNPAFDGIWKRPLIDNPNYKGDWKPRMITNPNYYEDISPSNLEPIGGIGFDLWTIENNVLFDNIYVGHSVEQAENIGNKSFIPKFKLEREMEVRENSNGVVEPIDPRKLRSTKPPNVIDLFLADPFNYIFSRYKNFLFDFLKDPLEAFMTEPALAVALTTFCFVFSVITFALLNIFVYSIRINLGMKPVYDSKSQSQNENISNIPKDTKPVSGVPTKVSSAIENPSHATKRTAKGTDSA</sequence>
<keyword evidence="7 9" id="KW-0143">Chaperone</keyword>
<dbReference type="GO" id="GO:0006457">
    <property type="term" value="P:protein folding"/>
    <property type="evidence" value="ECO:0007669"/>
    <property type="project" value="InterPro"/>
</dbReference>
<feature type="chain" id="PRO_5009027352" evidence="9">
    <location>
        <begin position="22"/>
        <end position="585"/>
    </location>
</feature>
<dbReference type="GO" id="GO:0005509">
    <property type="term" value="F:calcium ion binding"/>
    <property type="evidence" value="ECO:0007669"/>
    <property type="project" value="InterPro"/>
</dbReference>
<organism evidence="11 12">
    <name type="scientific">Nadsonia fulvescens var. elongata DSM 6958</name>
    <dbReference type="NCBI Taxonomy" id="857566"/>
    <lineage>
        <taxon>Eukaryota</taxon>
        <taxon>Fungi</taxon>
        <taxon>Dikarya</taxon>
        <taxon>Ascomycota</taxon>
        <taxon>Saccharomycotina</taxon>
        <taxon>Dipodascomycetes</taxon>
        <taxon>Dipodascales</taxon>
        <taxon>Dipodascales incertae sedis</taxon>
        <taxon>Nadsonia</taxon>
    </lineage>
</organism>
<evidence type="ECO:0000256" key="9">
    <source>
        <dbReference type="RuleBase" id="RU362126"/>
    </source>
</evidence>
<keyword evidence="3 9" id="KW-0812">Transmembrane</keyword>
<dbReference type="Pfam" id="PF00262">
    <property type="entry name" value="Calreticulin"/>
    <property type="match status" value="1"/>
</dbReference>
<keyword evidence="9" id="KW-0732">Signal</keyword>
<evidence type="ECO:0000256" key="8">
    <source>
        <dbReference type="PIRSR" id="PIRSR601580-3"/>
    </source>
</evidence>
<dbReference type="Gene3D" id="2.10.250.10">
    <property type="entry name" value="Calreticulin/calnexin, P domain"/>
    <property type="match status" value="1"/>
</dbReference>
<evidence type="ECO:0000256" key="7">
    <source>
        <dbReference type="ARBA" id="ARBA00023186"/>
    </source>
</evidence>
<feature type="transmembrane region" description="Helical" evidence="9">
    <location>
        <begin position="499"/>
        <end position="523"/>
    </location>
</feature>
<evidence type="ECO:0000256" key="1">
    <source>
        <dbReference type="ARBA" id="ARBA00004389"/>
    </source>
</evidence>
<dbReference type="InterPro" id="IPR009033">
    <property type="entry name" value="Calreticulin/calnexin_P_dom_sf"/>
</dbReference>
<feature type="compositionally biased region" description="Polar residues" evidence="10">
    <location>
        <begin position="563"/>
        <end position="573"/>
    </location>
</feature>
<protein>
    <submittedName>
        <fullName evidence="11">Calreticulin-domain-containing protein</fullName>
    </submittedName>
</protein>
<proteinExistence type="inferred from homology"/>
<evidence type="ECO:0000256" key="6">
    <source>
        <dbReference type="ARBA" id="ARBA00023136"/>
    </source>
</evidence>
<dbReference type="InterPro" id="IPR001580">
    <property type="entry name" value="Calret/calnex"/>
</dbReference>
<dbReference type="FunFam" id="2.10.250.10:FF:000001">
    <property type="entry name" value="Calnexin homolog"/>
    <property type="match status" value="1"/>
</dbReference>
<feature type="signal peptide" evidence="9">
    <location>
        <begin position="1"/>
        <end position="21"/>
    </location>
</feature>
<gene>
    <name evidence="11" type="ORF">NADFUDRAFT_82003</name>
</gene>
<evidence type="ECO:0000256" key="10">
    <source>
        <dbReference type="SAM" id="MobiDB-lite"/>
    </source>
</evidence>
<feature type="disulfide bond" evidence="8">
    <location>
        <begin position="134"/>
        <end position="168"/>
    </location>
</feature>
<comment type="similarity">
    <text evidence="2 9">Belongs to the calreticulin family.</text>
</comment>
<keyword evidence="5 9" id="KW-1133">Transmembrane helix</keyword>
<dbReference type="Proteomes" id="UP000095009">
    <property type="component" value="Unassembled WGS sequence"/>
</dbReference>
<dbReference type="GO" id="GO:0051082">
    <property type="term" value="F:unfolded protein binding"/>
    <property type="evidence" value="ECO:0007669"/>
    <property type="project" value="InterPro"/>
</dbReference>
<dbReference type="InterPro" id="IPR013320">
    <property type="entry name" value="ConA-like_dom_sf"/>
</dbReference>
<dbReference type="SUPFAM" id="SSF49899">
    <property type="entry name" value="Concanavalin A-like lectins/glucanases"/>
    <property type="match status" value="2"/>
</dbReference>
<keyword evidence="8" id="KW-1015">Disulfide bond</keyword>
<evidence type="ECO:0000313" key="11">
    <source>
        <dbReference type="EMBL" id="ODQ67556.1"/>
    </source>
</evidence>
<keyword evidence="12" id="KW-1185">Reference proteome</keyword>
<dbReference type="PANTHER" id="PTHR11073">
    <property type="entry name" value="CALRETICULIN AND CALNEXIN"/>
    <property type="match status" value="1"/>
</dbReference>
<keyword evidence="4 9" id="KW-0256">Endoplasmic reticulum</keyword>
<comment type="subcellular location">
    <subcellularLocation>
        <location evidence="1">Endoplasmic reticulum membrane</location>
        <topology evidence="1">Single-pass membrane protein</topology>
    </subcellularLocation>
</comment>
<dbReference type="PRINTS" id="PR00626">
    <property type="entry name" value="CALRETICULIN"/>
</dbReference>
<evidence type="ECO:0000256" key="5">
    <source>
        <dbReference type="ARBA" id="ARBA00022989"/>
    </source>
</evidence>
<evidence type="ECO:0000256" key="3">
    <source>
        <dbReference type="ARBA" id="ARBA00022692"/>
    </source>
</evidence>
<dbReference type="PANTHER" id="PTHR11073:SF1">
    <property type="entry name" value="CALNEXIN 14D-RELATED"/>
    <property type="match status" value="1"/>
</dbReference>
<dbReference type="EMBL" id="KV454407">
    <property type="protein sequence ID" value="ODQ67556.1"/>
    <property type="molecule type" value="Genomic_DNA"/>
</dbReference>
<feature type="region of interest" description="Disordered" evidence="10">
    <location>
        <begin position="541"/>
        <end position="585"/>
    </location>
</feature>
<dbReference type="AlphaFoldDB" id="A0A1E3PQ49"/>
<dbReference type="GO" id="GO:0036503">
    <property type="term" value="P:ERAD pathway"/>
    <property type="evidence" value="ECO:0007669"/>
    <property type="project" value="TreeGrafter"/>
</dbReference>
<accession>A0A1E3PQ49</accession>
<evidence type="ECO:0000256" key="4">
    <source>
        <dbReference type="ARBA" id="ARBA00022824"/>
    </source>
</evidence>
<dbReference type="OrthoDB" id="1938156at2759"/>
<dbReference type="SUPFAM" id="SSF63887">
    <property type="entry name" value="P-domain of calnexin/calreticulin"/>
    <property type="match status" value="1"/>
</dbReference>
<feature type="compositionally biased region" description="Polar residues" evidence="10">
    <location>
        <begin position="541"/>
        <end position="551"/>
    </location>
</feature>
<dbReference type="STRING" id="857566.A0A1E3PQ49"/>
<feature type="region of interest" description="Disordered" evidence="10">
    <location>
        <begin position="235"/>
        <end position="256"/>
    </location>
</feature>
<evidence type="ECO:0000256" key="2">
    <source>
        <dbReference type="ARBA" id="ARBA00010983"/>
    </source>
</evidence>
<dbReference type="PROSITE" id="PS00804">
    <property type="entry name" value="CALRETICULIN_2"/>
    <property type="match status" value="1"/>
</dbReference>
<dbReference type="InterPro" id="IPR018124">
    <property type="entry name" value="Calret/calnex_CS"/>
</dbReference>
<dbReference type="GO" id="GO:0005789">
    <property type="term" value="C:endoplasmic reticulum membrane"/>
    <property type="evidence" value="ECO:0007669"/>
    <property type="project" value="UniProtKB-SubCell"/>
</dbReference>
<dbReference type="Gene3D" id="2.60.120.200">
    <property type="match status" value="1"/>
</dbReference>
<evidence type="ECO:0000313" key="12">
    <source>
        <dbReference type="Proteomes" id="UP000095009"/>
    </source>
</evidence>
<keyword evidence="6 9" id="KW-0472">Membrane</keyword>